<keyword evidence="15" id="KW-1185">Reference proteome</keyword>
<dbReference type="Gene3D" id="3.40.50.10330">
    <property type="entry name" value="Probable inorganic polyphosphate/atp-NAD kinase, domain 1"/>
    <property type="match status" value="1"/>
</dbReference>
<accession>A0A1H9N3C6</accession>
<evidence type="ECO:0000256" key="1">
    <source>
        <dbReference type="ARBA" id="ARBA00001946"/>
    </source>
</evidence>
<comment type="similarity">
    <text evidence="2">Belongs to the diacylglycerol/lipid kinase family.</text>
</comment>
<dbReference type="GO" id="GO:0008654">
    <property type="term" value="P:phospholipid biosynthetic process"/>
    <property type="evidence" value="ECO:0007669"/>
    <property type="project" value="UniProtKB-KW"/>
</dbReference>
<keyword evidence="11" id="KW-0594">Phospholipid biosynthesis</keyword>
<keyword evidence="6" id="KW-0547">Nucleotide-binding</keyword>
<evidence type="ECO:0000313" key="15">
    <source>
        <dbReference type="Proteomes" id="UP000199051"/>
    </source>
</evidence>
<comment type="cofactor">
    <cofactor evidence="1">
        <name>Mg(2+)</name>
        <dbReference type="ChEBI" id="CHEBI:18420"/>
    </cofactor>
</comment>
<dbReference type="STRING" id="155974.SAMN04487818_102491"/>
<feature type="domain" description="DAGKc" evidence="13">
    <location>
        <begin position="1"/>
        <end position="133"/>
    </location>
</feature>
<evidence type="ECO:0000256" key="10">
    <source>
        <dbReference type="ARBA" id="ARBA00023098"/>
    </source>
</evidence>
<evidence type="ECO:0000256" key="6">
    <source>
        <dbReference type="ARBA" id="ARBA00022741"/>
    </source>
</evidence>
<evidence type="ECO:0000256" key="12">
    <source>
        <dbReference type="ARBA" id="ARBA00023264"/>
    </source>
</evidence>
<keyword evidence="7 14" id="KW-0418">Kinase</keyword>
<dbReference type="InterPro" id="IPR045540">
    <property type="entry name" value="YegS/DAGK_C"/>
</dbReference>
<evidence type="ECO:0000256" key="7">
    <source>
        <dbReference type="ARBA" id="ARBA00022777"/>
    </source>
</evidence>
<dbReference type="InterPro" id="IPR001206">
    <property type="entry name" value="Diacylglycerol_kinase_cat_dom"/>
</dbReference>
<keyword evidence="5" id="KW-0479">Metal-binding</keyword>
<dbReference type="GO" id="GO:0005524">
    <property type="term" value="F:ATP binding"/>
    <property type="evidence" value="ECO:0007669"/>
    <property type="project" value="UniProtKB-KW"/>
</dbReference>
<dbReference type="Gene3D" id="2.60.200.40">
    <property type="match status" value="1"/>
</dbReference>
<dbReference type="PANTHER" id="PTHR12358:SF106">
    <property type="entry name" value="LIPID KINASE YEGS"/>
    <property type="match status" value="1"/>
</dbReference>
<gene>
    <name evidence="14" type="ORF">SAMN04487818_102491</name>
</gene>
<dbReference type="GO" id="GO:0046872">
    <property type="term" value="F:metal ion binding"/>
    <property type="evidence" value="ECO:0007669"/>
    <property type="project" value="UniProtKB-KW"/>
</dbReference>
<dbReference type="PANTHER" id="PTHR12358">
    <property type="entry name" value="SPHINGOSINE KINASE"/>
    <property type="match status" value="1"/>
</dbReference>
<evidence type="ECO:0000256" key="8">
    <source>
        <dbReference type="ARBA" id="ARBA00022840"/>
    </source>
</evidence>
<evidence type="ECO:0000259" key="13">
    <source>
        <dbReference type="PROSITE" id="PS50146"/>
    </source>
</evidence>
<keyword evidence="3" id="KW-0444">Lipid biosynthesis</keyword>
<evidence type="ECO:0000256" key="3">
    <source>
        <dbReference type="ARBA" id="ARBA00022516"/>
    </source>
</evidence>
<evidence type="ECO:0000256" key="4">
    <source>
        <dbReference type="ARBA" id="ARBA00022679"/>
    </source>
</evidence>
<evidence type="ECO:0000256" key="2">
    <source>
        <dbReference type="ARBA" id="ARBA00005983"/>
    </source>
</evidence>
<evidence type="ECO:0000313" key="14">
    <source>
        <dbReference type="EMBL" id="SER30520.1"/>
    </source>
</evidence>
<evidence type="ECO:0000256" key="11">
    <source>
        <dbReference type="ARBA" id="ARBA00023209"/>
    </source>
</evidence>
<dbReference type="InterPro" id="IPR005218">
    <property type="entry name" value="Diacylglycerol/lipid_kinase"/>
</dbReference>
<dbReference type="GO" id="GO:0004143">
    <property type="term" value="F:ATP-dependent diacylglycerol kinase activity"/>
    <property type="evidence" value="ECO:0007669"/>
    <property type="project" value="TreeGrafter"/>
</dbReference>
<dbReference type="RefSeq" id="WP_245782230.1">
    <property type="nucleotide sequence ID" value="NZ_FOGI01000002.1"/>
</dbReference>
<dbReference type="PROSITE" id="PS50146">
    <property type="entry name" value="DAGK"/>
    <property type="match status" value="1"/>
</dbReference>
<keyword evidence="9" id="KW-0460">Magnesium</keyword>
<dbReference type="AlphaFoldDB" id="A0A1H9N3C6"/>
<dbReference type="InterPro" id="IPR050187">
    <property type="entry name" value="Lipid_Phosphate_FormReg"/>
</dbReference>
<dbReference type="Pfam" id="PF00781">
    <property type="entry name" value="DAGK_cat"/>
    <property type="match status" value="1"/>
</dbReference>
<protein>
    <submittedName>
        <fullName evidence="14">Diacylglycerol kinase (ATP)</fullName>
    </submittedName>
</protein>
<dbReference type="SUPFAM" id="SSF111331">
    <property type="entry name" value="NAD kinase/diacylglycerol kinase-like"/>
    <property type="match status" value="1"/>
</dbReference>
<keyword evidence="12" id="KW-1208">Phospholipid metabolism</keyword>
<keyword evidence="4" id="KW-0808">Transferase</keyword>
<name>A0A1H9N3C6_9PSEU</name>
<dbReference type="Pfam" id="PF19279">
    <property type="entry name" value="YegS_C"/>
    <property type="match status" value="1"/>
</dbReference>
<keyword evidence="8" id="KW-0067">ATP-binding</keyword>
<organism evidence="14 15">
    <name type="scientific">Actinokineospora terrae</name>
    <dbReference type="NCBI Taxonomy" id="155974"/>
    <lineage>
        <taxon>Bacteria</taxon>
        <taxon>Bacillati</taxon>
        <taxon>Actinomycetota</taxon>
        <taxon>Actinomycetes</taxon>
        <taxon>Pseudonocardiales</taxon>
        <taxon>Pseudonocardiaceae</taxon>
        <taxon>Actinokineospora</taxon>
    </lineage>
</organism>
<dbReference type="InterPro" id="IPR017438">
    <property type="entry name" value="ATP-NAD_kinase_N"/>
</dbReference>
<sequence>MVRAALAVHPGSGHGAAARALDAVVARIRPVVDDLAVVSADTVAQSRALMERAKDAGLDVVVVLGGDGSVHQGVQFCADNDVALAVVPAGTGNDFARALGLPGEPVPAAEAVARALAEGTRRRVDLGRLDGGPWFASVLCAGFDSAVNERVNRMRWPHGRRRYDLAIVAELAALRHRGLVVDTGDERLELDATMVAVGNTPYYGGGIPVCPAADPADGLLEITVVGRASRVDLLRILPTLRTGDHVRHPFVRTLRARQVALTPANDWIAYADGERLGPLPITIACTPSALTVVA</sequence>
<evidence type="ECO:0000256" key="9">
    <source>
        <dbReference type="ARBA" id="ARBA00022842"/>
    </source>
</evidence>
<dbReference type="GO" id="GO:0005886">
    <property type="term" value="C:plasma membrane"/>
    <property type="evidence" value="ECO:0007669"/>
    <property type="project" value="TreeGrafter"/>
</dbReference>
<keyword evidence="10" id="KW-0443">Lipid metabolism</keyword>
<dbReference type="EMBL" id="FOGI01000002">
    <property type="protein sequence ID" value="SER30520.1"/>
    <property type="molecule type" value="Genomic_DNA"/>
</dbReference>
<evidence type="ECO:0000256" key="5">
    <source>
        <dbReference type="ARBA" id="ARBA00022723"/>
    </source>
</evidence>
<dbReference type="SMART" id="SM00046">
    <property type="entry name" value="DAGKc"/>
    <property type="match status" value="1"/>
</dbReference>
<dbReference type="Proteomes" id="UP000199051">
    <property type="component" value="Unassembled WGS sequence"/>
</dbReference>
<proteinExistence type="inferred from homology"/>
<dbReference type="NCBIfam" id="TIGR00147">
    <property type="entry name" value="YegS/Rv2252/BmrU family lipid kinase"/>
    <property type="match status" value="1"/>
</dbReference>
<dbReference type="InterPro" id="IPR016064">
    <property type="entry name" value="NAD/diacylglycerol_kinase_sf"/>
</dbReference>
<reference evidence="15" key="1">
    <citation type="submission" date="2016-10" db="EMBL/GenBank/DDBJ databases">
        <authorList>
            <person name="Varghese N."/>
            <person name="Submissions S."/>
        </authorList>
    </citation>
    <scope>NUCLEOTIDE SEQUENCE [LARGE SCALE GENOMIC DNA]</scope>
    <source>
        <strain evidence="15">DSM 44260</strain>
    </source>
</reference>